<comment type="caution">
    <text evidence="1">The sequence shown here is derived from an EMBL/GenBank/DDBJ whole genome shotgun (WGS) entry which is preliminary data.</text>
</comment>
<dbReference type="Gene3D" id="3.10.150.10">
    <property type="entry name" value="DNA Polymerase III, subunit A, domain 2"/>
    <property type="match status" value="1"/>
</dbReference>
<organism evidence="1 2">
    <name type="scientific">Tetraparma gracilis</name>
    <dbReference type="NCBI Taxonomy" id="2962635"/>
    <lineage>
        <taxon>Eukaryota</taxon>
        <taxon>Sar</taxon>
        <taxon>Stramenopiles</taxon>
        <taxon>Ochrophyta</taxon>
        <taxon>Bolidophyceae</taxon>
        <taxon>Parmales</taxon>
        <taxon>Triparmaceae</taxon>
        <taxon>Tetraparma</taxon>
    </lineage>
</organism>
<proteinExistence type="predicted"/>
<name>A0ABQ6N9Z3_9STRA</name>
<dbReference type="EMBL" id="BRYB01006574">
    <property type="protein sequence ID" value="GMI52078.1"/>
    <property type="molecule type" value="Genomic_DNA"/>
</dbReference>
<dbReference type="InterPro" id="IPR046938">
    <property type="entry name" value="DNA_clamp_sf"/>
</dbReference>
<dbReference type="Proteomes" id="UP001165060">
    <property type="component" value="Unassembled WGS sequence"/>
</dbReference>
<dbReference type="SUPFAM" id="SSF55979">
    <property type="entry name" value="DNA clamp"/>
    <property type="match status" value="1"/>
</dbReference>
<keyword evidence="2" id="KW-1185">Reference proteome</keyword>
<sequence length="28" mass="3216">VPVVVEYPIEEIGHIKYYLAPKIDDADE</sequence>
<accession>A0ABQ6N9Z3</accession>
<evidence type="ECO:0000313" key="1">
    <source>
        <dbReference type="EMBL" id="GMI52078.1"/>
    </source>
</evidence>
<protein>
    <submittedName>
        <fullName evidence="1">Uncharacterized protein</fullName>
    </submittedName>
</protein>
<evidence type="ECO:0000313" key="2">
    <source>
        <dbReference type="Proteomes" id="UP001165060"/>
    </source>
</evidence>
<gene>
    <name evidence="1" type="ORF">TeGR_g1384</name>
</gene>
<reference evidence="1 2" key="1">
    <citation type="journal article" date="2023" name="Commun. Biol.">
        <title>Genome analysis of Parmales, the sister group of diatoms, reveals the evolutionary specialization of diatoms from phago-mixotrophs to photoautotrophs.</title>
        <authorList>
            <person name="Ban H."/>
            <person name="Sato S."/>
            <person name="Yoshikawa S."/>
            <person name="Yamada K."/>
            <person name="Nakamura Y."/>
            <person name="Ichinomiya M."/>
            <person name="Sato N."/>
            <person name="Blanc-Mathieu R."/>
            <person name="Endo H."/>
            <person name="Kuwata A."/>
            <person name="Ogata H."/>
        </authorList>
    </citation>
    <scope>NUCLEOTIDE SEQUENCE [LARGE SCALE GENOMIC DNA]</scope>
</reference>
<feature type="non-terminal residue" evidence="1">
    <location>
        <position position="1"/>
    </location>
</feature>